<keyword evidence="2" id="KW-0472">Membrane</keyword>
<reference evidence="3 4" key="1">
    <citation type="submission" date="2019-11" db="EMBL/GenBank/DDBJ databases">
        <title>Comparative genomics of hydrocarbon-degrading Desulfosarcina strains.</title>
        <authorList>
            <person name="Watanabe M."/>
            <person name="Kojima H."/>
            <person name="Fukui M."/>
        </authorList>
    </citation>
    <scope>NUCLEOTIDE SEQUENCE [LARGE SCALE GENOMIC DNA]</scope>
    <source>
        <strain evidence="3 4">28bB2T</strain>
    </source>
</reference>
<accession>A0A5K7ZSA2</accession>
<proteinExistence type="predicted"/>
<feature type="region of interest" description="Disordered" evidence="1">
    <location>
        <begin position="63"/>
        <end position="116"/>
    </location>
</feature>
<dbReference type="AlphaFoldDB" id="A0A5K7ZSA2"/>
<sequence>MDNLALLTQDNLQEDQVLETDIMRFVAIIGIVFWILFSIVKSIPFQAPEQSSLQPQAISNAIPIENEKQLEPKNESKNNTKDREPVRQRNEPKENSIESLNPINAPQSSEKNVKQRGLQLQFNSRDDLLALIHAGKIRAFCRAKATGFDLHFEGFPKDGNLNFKGTAAIPQELWEIKHGQDREWFLSRLDDANPSLKAFPIRQVLIAFTDKKLESNFVERLETLESIGTQGILSIYSKGKIRFKAYKTESKNTSDTDGGAQ</sequence>
<keyword evidence="2" id="KW-1133">Transmembrane helix</keyword>
<dbReference type="EMBL" id="AP021876">
    <property type="protein sequence ID" value="BBO83088.1"/>
    <property type="molecule type" value="Genomic_DNA"/>
</dbReference>
<dbReference type="Proteomes" id="UP000425960">
    <property type="component" value="Chromosome"/>
</dbReference>
<evidence type="ECO:0000256" key="1">
    <source>
        <dbReference type="SAM" id="MobiDB-lite"/>
    </source>
</evidence>
<dbReference type="RefSeq" id="WP_155323379.1">
    <property type="nucleotide sequence ID" value="NZ_AP021876.1"/>
</dbReference>
<protein>
    <submittedName>
        <fullName evidence="3">Uncharacterized protein</fullName>
    </submittedName>
</protein>
<feature type="transmembrane region" description="Helical" evidence="2">
    <location>
        <begin position="22"/>
        <end position="40"/>
    </location>
</feature>
<feature type="compositionally biased region" description="Polar residues" evidence="1">
    <location>
        <begin position="97"/>
        <end position="110"/>
    </location>
</feature>
<name>A0A5K7ZSA2_9BACT</name>
<feature type="compositionally biased region" description="Basic and acidic residues" evidence="1">
    <location>
        <begin position="65"/>
        <end position="96"/>
    </location>
</feature>
<dbReference type="KEGG" id="dov:DSCO28_36540"/>
<gene>
    <name evidence="3" type="ORF">DSCO28_36540</name>
</gene>
<organism evidence="3 4">
    <name type="scientific">Desulfosarcina ovata subsp. sediminis</name>
    <dbReference type="NCBI Taxonomy" id="885957"/>
    <lineage>
        <taxon>Bacteria</taxon>
        <taxon>Pseudomonadati</taxon>
        <taxon>Thermodesulfobacteriota</taxon>
        <taxon>Desulfobacteria</taxon>
        <taxon>Desulfobacterales</taxon>
        <taxon>Desulfosarcinaceae</taxon>
        <taxon>Desulfosarcina</taxon>
    </lineage>
</organism>
<evidence type="ECO:0000313" key="3">
    <source>
        <dbReference type="EMBL" id="BBO83088.1"/>
    </source>
</evidence>
<keyword evidence="2" id="KW-0812">Transmembrane</keyword>
<evidence type="ECO:0000313" key="4">
    <source>
        <dbReference type="Proteomes" id="UP000425960"/>
    </source>
</evidence>
<evidence type="ECO:0000256" key="2">
    <source>
        <dbReference type="SAM" id="Phobius"/>
    </source>
</evidence>